<accession>A0ABT2HX64</accession>
<dbReference type="NCBIfam" id="TIGR00634">
    <property type="entry name" value="recN"/>
    <property type="match status" value="1"/>
</dbReference>
<dbReference type="InterPro" id="IPR004604">
    <property type="entry name" value="DNA_recomb/repair_RecN"/>
</dbReference>
<dbReference type="CDD" id="cd03241">
    <property type="entry name" value="ABC_RecN"/>
    <property type="match status" value="1"/>
</dbReference>
<proteinExistence type="inferred from homology"/>
<dbReference type="RefSeq" id="WP_260104143.1">
    <property type="nucleotide sequence ID" value="NZ_JALXSQ010000015.1"/>
</dbReference>
<name>A0ABT2HX64_9MICO</name>
<dbReference type="Proteomes" id="UP001525379">
    <property type="component" value="Unassembled WGS sequence"/>
</dbReference>
<feature type="coiled-coil region" evidence="10">
    <location>
        <begin position="349"/>
        <end position="376"/>
    </location>
</feature>
<keyword evidence="5 9" id="KW-0227">DNA damage</keyword>
<keyword evidence="7 9" id="KW-0234">DNA repair</keyword>
<evidence type="ECO:0000313" key="12">
    <source>
        <dbReference type="EMBL" id="MCT2042720.1"/>
    </source>
</evidence>
<evidence type="ECO:0000256" key="5">
    <source>
        <dbReference type="ARBA" id="ARBA00022763"/>
    </source>
</evidence>
<dbReference type="Gene3D" id="3.40.50.300">
    <property type="entry name" value="P-loop containing nucleotide triphosphate hydrolases"/>
    <property type="match status" value="2"/>
</dbReference>
<comment type="caution">
    <text evidence="12">The sequence shown here is derived from an EMBL/GenBank/DDBJ whole genome shotgun (WGS) entry which is preliminary data.</text>
</comment>
<dbReference type="PIRSF" id="PIRSF003128">
    <property type="entry name" value="RecN"/>
    <property type="match status" value="1"/>
</dbReference>
<dbReference type="PANTHER" id="PTHR11059">
    <property type="entry name" value="DNA REPAIR PROTEIN RECN"/>
    <property type="match status" value="1"/>
</dbReference>
<evidence type="ECO:0000313" key="13">
    <source>
        <dbReference type="Proteomes" id="UP001525379"/>
    </source>
</evidence>
<keyword evidence="6" id="KW-0067">ATP-binding</keyword>
<gene>
    <name evidence="12" type="primary">recN</name>
    <name evidence="12" type="ORF">M3D15_05150</name>
</gene>
<reference evidence="12 13" key="1">
    <citation type="submission" date="2022-04" db="EMBL/GenBank/DDBJ databases">
        <title>Human microbiome associated bacterial genomes.</title>
        <authorList>
            <person name="Sandstrom S."/>
            <person name="Salamzade R."/>
            <person name="Kalan L.R."/>
        </authorList>
    </citation>
    <scope>NUCLEOTIDE SEQUENCE [LARGE SCALE GENOMIC DNA]</scope>
    <source>
        <strain evidence="13">p3-SID1799</strain>
    </source>
</reference>
<dbReference type="SMART" id="SM00382">
    <property type="entry name" value="AAA"/>
    <property type="match status" value="1"/>
</dbReference>
<feature type="domain" description="AAA+ ATPase" evidence="11">
    <location>
        <begin position="21"/>
        <end position="521"/>
    </location>
</feature>
<evidence type="ECO:0000256" key="8">
    <source>
        <dbReference type="ARBA" id="ARBA00033408"/>
    </source>
</evidence>
<dbReference type="PANTHER" id="PTHR11059:SF0">
    <property type="entry name" value="DNA REPAIR PROTEIN RECN"/>
    <property type="match status" value="1"/>
</dbReference>
<evidence type="ECO:0000256" key="4">
    <source>
        <dbReference type="ARBA" id="ARBA00022741"/>
    </source>
</evidence>
<protein>
    <recommendedName>
        <fullName evidence="3 9">DNA repair protein RecN</fullName>
    </recommendedName>
    <alternativeName>
        <fullName evidence="8 9">Recombination protein N</fullName>
    </alternativeName>
</protein>
<dbReference type="Pfam" id="PF02463">
    <property type="entry name" value="SMC_N"/>
    <property type="match status" value="1"/>
</dbReference>
<evidence type="ECO:0000256" key="9">
    <source>
        <dbReference type="PIRNR" id="PIRNR003128"/>
    </source>
</evidence>
<keyword evidence="10" id="KW-0175">Coiled coil</keyword>
<sequence length="570" mass="61316">MILDLDIDGLGVIDRASLPLGPGFTAITGETGAGKTMVVTALGLLLGGRAKSGTIRHGHERASIDARWSIPRGGHLEARVQDAGGQLDELSDDTAELLITRQLVDSGRSKAWLGGKSVPVGMLSEFGEELVAIHGQAEQWRLRSESAQRDALDRFGPDTIFELADAVATSWDEREAARAEAERLRAAEYERKNEAEALRVLIDLVETVQPQPGEDEQLRSRIDRLTHLEDIRIDVQTALEALRGSEAYLDARPALELLATASEALQRAAHNDSGLRELAERVESARLTLDDASLEIASYVSELDSDTPGELQQLNERLAKLNDLMTRFGPTLDDVHTRYEEAGRRLLELDGDDDRIADLEQRAEAANSELASHAAKLTDARTAAAGELADRVTTELTALAMPHAHLEVRVTPAEDIKRHGADRIEFLLAANPGAAPVPLGQGASGGELSRIMLALEVVLAEANPVPTLVFDEVDAGVGGAAAIEIGRRLQRLSRHTQVIVVTHLAQVAAFADNHLQIAKSSDGNVTSSNITPLTGQARVDEMTRLLSGLADSDTGRAHAEELLTLAATKE</sequence>
<dbReference type="EMBL" id="JALXSQ010000015">
    <property type="protein sequence ID" value="MCT2042720.1"/>
    <property type="molecule type" value="Genomic_DNA"/>
</dbReference>
<dbReference type="InterPro" id="IPR027417">
    <property type="entry name" value="P-loop_NTPase"/>
</dbReference>
<evidence type="ECO:0000256" key="10">
    <source>
        <dbReference type="SAM" id="Coils"/>
    </source>
</evidence>
<dbReference type="InterPro" id="IPR003395">
    <property type="entry name" value="RecF/RecN/SMC_N"/>
</dbReference>
<comment type="function">
    <text evidence="1 9">May be involved in recombinational repair of damaged DNA.</text>
</comment>
<dbReference type="SUPFAM" id="SSF52540">
    <property type="entry name" value="P-loop containing nucleoside triphosphate hydrolases"/>
    <property type="match status" value="2"/>
</dbReference>
<organism evidence="12 13">
    <name type="scientific">Pseudoclavibacter albus</name>
    <dbReference type="NCBI Taxonomy" id="272241"/>
    <lineage>
        <taxon>Bacteria</taxon>
        <taxon>Bacillati</taxon>
        <taxon>Actinomycetota</taxon>
        <taxon>Actinomycetes</taxon>
        <taxon>Micrococcales</taxon>
        <taxon>Microbacteriaceae</taxon>
        <taxon>Pseudoclavibacter</taxon>
    </lineage>
</organism>
<evidence type="ECO:0000256" key="6">
    <source>
        <dbReference type="ARBA" id="ARBA00022840"/>
    </source>
</evidence>
<evidence type="ECO:0000256" key="1">
    <source>
        <dbReference type="ARBA" id="ARBA00003618"/>
    </source>
</evidence>
<keyword evidence="13" id="KW-1185">Reference proteome</keyword>
<evidence type="ECO:0000256" key="7">
    <source>
        <dbReference type="ARBA" id="ARBA00023204"/>
    </source>
</evidence>
<keyword evidence="4" id="KW-0547">Nucleotide-binding</keyword>
<evidence type="ECO:0000256" key="3">
    <source>
        <dbReference type="ARBA" id="ARBA00021315"/>
    </source>
</evidence>
<dbReference type="InterPro" id="IPR003593">
    <property type="entry name" value="AAA+_ATPase"/>
</dbReference>
<evidence type="ECO:0000256" key="2">
    <source>
        <dbReference type="ARBA" id="ARBA00009441"/>
    </source>
</evidence>
<evidence type="ECO:0000259" key="11">
    <source>
        <dbReference type="SMART" id="SM00382"/>
    </source>
</evidence>
<comment type="similarity">
    <text evidence="2 9">Belongs to the RecN family.</text>
</comment>